<proteinExistence type="inferred from homology"/>
<comment type="similarity">
    <text evidence="2">Belongs to the bacterial solute-binding protein SsuA/TauA family.</text>
</comment>
<dbReference type="AlphaFoldDB" id="A0A7X6K4J8"/>
<dbReference type="PROSITE" id="PS51257">
    <property type="entry name" value="PROKAR_LIPOPROTEIN"/>
    <property type="match status" value="1"/>
</dbReference>
<dbReference type="SUPFAM" id="SSF53850">
    <property type="entry name" value="Periplasmic binding protein-like II"/>
    <property type="match status" value="1"/>
</dbReference>
<evidence type="ECO:0000256" key="2">
    <source>
        <dbReference type="ARBA" id="ARBA00010742"/>
    </source>
</evidence>
<feature type="domain" description="Solute-binding protein family 3/N-terminal" evidence="5">
    <location>
        <begin position="39"/>
        <end position="262"/>
    </location>
</feature>
<dbReference type="InterPro" id="IPR015168">
    <property type="entry name" value="SsuA/THI5"/>
</dbReference>
<evidence type="ECO:0000256" key="4">
    <source>
        <dbReference type="SAM" id="SignalP"/>
    </source>
</evidence>
<sequence length="326" mass="33886">MNRLATALASAASVLLLAACGSGTTAPAESPGTQAGLTEVTVGAIPIGDVAPLHLGKAKGFFEEEGLDLAIESTTGGAVAVPGVVSGSFDFAFGNMVSLMVARDQGLDLKYVTNGTTTTGEVGKDFAAVVVAADSDIRSVTDLEGKTVSSNNLANIGDTTIRAAVDEAGGDGSSLTFVEVAFPDALAAVENGQVDAALILEPFLTPALESGARAVAWPYAQTHPDLDIGGYFATAQAIEQKPELVQKFDAAMTKSMQYAQEHPEEVREIIGTYTKTDKELLAKITLPRFTPEFHRDAAQRLGEAALKYETIKKAPDLDALLPAEGN</sequence>
<protein>
    <submittedName>
        <fullName evidence="6">ABC transporter substrate-binding protein</fullName>
    </submittedName>
</protein>
<dbReference type="Proteomes" id="UP000544090">
    <property type="component" value="Unassembled WGS sequence"/>
</dbReference>
<dbReference type="InterPro" id="IPR001638">
    <property type="entry name" value="Solute-binding_3/MltF_N"/>
</dbReference>
<comment type="caution">
    <text evidence="6">The sequence shown here is derived from an EMBL/GenBank/DDBJ whole genome shotgun (WGS) entry which is preliminary data.</text>
</comment>
<evidence type="ECO:0000313" key="6">
    <source>
        <dbReference type="EMBL" id="NKX54715.1"/>
    </source>
</evidence>
<dbReference type="EMBL" id="JAAZSQ010000007">
    <property type="protein sequence ID" value="NKX54715.1"/>
    <property type="molecule type" value="Genomic_DNA"/>
</dbReference>
<comment type="subcellular location">
    <subcellularLocation>
        <location evidence="1">Periplasm</location>
    </subcellularLocation>
</comment>
<reference evidence="6 7" key="1">
    <citation type="submission" date="2020-04" db="EMBL/GenBank/DDBJ databases">
        <title>Arthrobacter sp. nov.</title>
        <authorList>
            <person name="Liu S."/>
        </authorList>
    </citation>
    <scope>NUCLEOTIDE SEQUENCE [LARGE SCALE GENOMIC DNA]</scope>
    <source>
        <strain evidence="6 7">E918</strain>
    </source>
</reference>
<dbReference type="GO" id="GO:0042597">
    <property type="term" value="C:periplasmic space"/>
    <property type="evidence" value="ECO:0007669"/>
    <property type="project" value="UniProtKB-SubCell"/>
</dbReference>
<dbReference type="Pfam" id="PF09084">
    <property type="entry name" value="NMT1"/>
    <property type="match status" value="1"/>
</dbReference>
<dbReference type="PANTHER" id="PTHR30024:SF47">
    <property type="entry name" value="TAURINE-BINDING PERIPLASMIC PROTEIN"/>
    <property type="match status" value="1"/>
</dbReference>
<feature type="signal peptide" evidence="4">
    <location>
        <begin position="1"/>
        <end position="18"/>
    </location>
</feature>
<keyword evidence="3 4" id="KW-0732">Signal</keyword>
<evidence type="ECO:0000256" key="1">
    <source>
        <dbReference type="ARBA" id="ARBA00004418"/>
    </source>
</evidence>
<accession>A0A7X6K4J8</accession>
<organism evidence="6 7">
    <name type="scientific">Arthrobacter mobilis</name>
    <dbReference type="NCBI Taxonomy" id="2724944"/>
    <lineage>
        <taxon>Bacteria</taxon>
        <taxon>Bacillati</taxon>
        <taxon>Actinomycetota</taxon>
        <taxon>Actinomycetes</taxon>
        <taxon>Micrococcales</taxon>
        <taxon>Micrococcaceae</taxon>
        <taxon>Arthrobacter</taxon>
    </lineage>
</organism>
<name>A0A7X6K4J8_9MICC</name>
<evidence type="ECO:0000259" key="5">
    <source>
        <dbReference type="SMART" id="SM00062"/>
    </source>
</evidence>
<dbReference type="SMART" id="SM00062">
    <property type="entry name" value="PBPb"/>
    <property type="match status" value="1"/>
</dbReference>
<dbReference type="PANTHER" id="PTHR30024">
    <property type="entry name" value="ALIPHATIC SULFONATES-BINDING PROTEIN-RELATED"/>
    <property type="match status" value="1"/>
</dbReference>
<evidence type="ECO:0000313" key="7">
    <source>
        <dbReference type="Proteomes" id="UP000544090"/>
    </source>
</evidence>
<dbReference type="Gene3D" id="3.40.190.10">
    <property type="entry name" value="Periplasmic binding protein-like II"/>
    <property type="match status" value="2"/>
</dbReference>
<keyword evidence="7" id="KW-1185">Reference proteome</keyword>
<gene>
    <name evidence="6" type="ORF">HGG74_09225</name>
</gene>
<evidence type="ECO:0000256" key="3">
    <source>
        <dbReference type="ARBA" id="ARBA00022729"/>
    </source>
</evidence>
<feature type="chain" id="PRO_5039192166" evidence="4">
    <location>
        <begin position="19"/>
        <end position="326"/>
    </location>
</feature>